<sequence length="481" mass="54295">MTTKVENVEVLEEETVDDEALLTSVSAQYLGLGVFFNNTTLYVGDDVQSISLPMLELTDRLQDVAPFATPVAARLIRDVRETALGRAINFDLYFKRWFEINGMRCTGGQVFPENRPRVEVADLQGNLVFERDDGENIATAAFRNVPGNIMVHHDNISTKMPSTGYYAYKRDHDMRLTFGREKTISDGGKIRVIVEPALALTAHITKRVNGKQEKMISESEARRLLDQIPDQYDILPMYGTTNTSGIELGNSVTFDGSVYHGVFALRPKENTGVTPIKMFSGQAVMPHRIKLVCAYRRAGDRVTATRLITIIALDAVERVAVLNLPQFTTQEAEYERWKHIHLQGCVLSKSEMDLLSIRASITMRFSRVPICLVSAYGEVTHVPEIYTRFQVPGSSLKIAFDRNQDSYNIQRVAGIEIHDVLNTLNLYRKRHGQVAYEVLIDSGVRACTRHMLSLRSCQRMSLSVWRVFRTTYDLSCVTVLT</sequence>
<organism evidence="1">
    <name type="scientific">viral metagenome</name>
    <dbReference type="NCBI Taxonomy" id="1070528"/>
    <lineage>
        <taxon>unclassified sequences</taxon>
        <taxon>metagenomes</taxon>
        <taxon>organismal metagenomes</taxon>
    </lineage>
</organism>
<dbReference type="AlphaFoldDB" id="A0A2V0RL35"/>
<comment type="caution">
    <text evidence="1">The sequence shown here is derived from an EMBL/GenBank/DDBJ whole genome shotgun (WGS) entry which is preliminary data.</text>
</comment>
<name>A0A2V0RL35_9ZZZZ</name>
<evidence type="ECO:0000313" key="1">
    <source>
        <dbReference type="EMBL" id="GBH22392.1"/>
    </source>
</evidence>
<proteinExistence type="predicted"/>
<dbReference type="EMBL" id="BDQB01000259">
    <property type="protein sequence ID" value="GBH22392.1"/>
    <property type="molecule type" value="Genomic_RNA"/>
</dbReference>
<reference evidence="1" key="1">
    <citation type="submission" date="2017-04" db="EMBL/GenBank/DDBJ databases">
        <title>Unveiling RNA virosphere associated with marine microorganisms.</title>
        <authorList>
            <person name="Urayama S."/>
            <person name="Takaki Y."/>
            <person name="Nishi S."/>
            <person name="Yoshida Y."/>
            <person name="Deguchi S."/>
            <person name="Takai K."/>
            <person name="Nunoura T."/>
        </authorList>
    </citation>
    <scope>NUCLEOTIDE SEQUENCE</scope>
</reference>
<protein>
    <submittedName>
        <fullName evidence="1">Uncharacterized protein</fullName>
    </submittedName>
</protein>
<accession>A0A2V0RL35</accession>